<reference evidence="14" key="1">
    <citation type="submission" date="2020-03" db="EMBL/GenBank/DDBJ databases">
        <title>Whole-genome sequence of the purple nonsulfur bacterium Rhodocyclus tenuis DSM112.</title>
        <authorList>
            <person name="Kyndt J.A."/>
            <person name="Meyer T.E."/>
        </authorList>
    </citation>
    <scope>NUCLEOTIDE SEQUENCE [LARGE SCALE GENOMIC DNA]</scope>
    <source>
        <strain evidence="14">DSM 112</strain>
    </source>
</reference>
<dbReference type="CDD" id="cd00082">
    <property type="entry name" value="HisKA"/>
    <property type="match status" value="1"/>
</dbReference>
<keyword evidence="4" id="KW-1003">Cell membrane</keyword>
<evidence type="ECO:0000256" key="3">
    <source>
        <dbReference type="ARBA" id="ARBA00012438"/>
    </source>
</evidence>
<feature type="transmembrane region" description="Helical" evidence="10">
    <location>
        <begin position="47"/>
        <end position="73"/>
    </location>
</feature>
<dbReference type="PRINTS" id="PR00344">
    <property type="entry name" value="BCTRLSENSOR"/>
</dbReference>
<evidence type="ECO:0000256" key="2">
    <source>
        <dbReference type="ARBA" id="ARBA00004651"/>
    </source>
</evidence>
<feature type="domain" description="Histidine kinase" evidence="11">
    <location>
        <begin position="263"/>
        <end position="477"/>
    </location>
</feature>
<dbReference type="RefSeq" id="WP_167681497.1">
    <property type="nucleotide sequence ID" value="NZ_JAATWB010000004.1"/>
</dbReference>
<dbReference type="InterPro" id="IPR036890">
    <property type="entry name" value="HATPase_C_sf"/>
</dbReference>
<dbReference type="SMART" id="SM00387">
    <property type="entry name" value="HATPase_c"/>
    <property type="match status" value="1"/>
</dbReference>
<sequence>MTGNSPGNSPGNGSANGGGHKLLAIFGRYKPAPWRGHYSLSKLFFNFYLVAVSSFIIIALFADFVISMAIRGVTEDYMSRFMRGTIVLIEDELFRHPRVEWPTTIKSIDEKFAYRLEIVERWTLRLEAKQAERLDSGEMAVSPDGDILYHRLKETSQVLAVGPLSPRANAEYHGSLSLELRIRLLTWTVIGLVLAIAVWFFVRPFWRDLEAMRQTARALGEGQLDARAPLVRSSAFDLLAATFDGMAERIQRLIATQKELSSSISHELRTPIARLRFALEMISETEDGPERDRLRRMMEDDLDELDGLIDSSLTYARYEREPPALHLSPVEFAPWIEEEVESMRILGRNIELVVDTQALPPGLQVELDRKSMPYALTNLLRNAIKYANARIQVSAEVIGERVALHVDDDGPGIPKEERERVFSAFTRLDSSRDRATGGYGLGLAIARLVLEQHGGEASADEAPLGGARFTLTWPVVQSVTKS</sequence>
<dbReference type="Gene3D" id="3.30.565.10">
    <property type="entry name" value="Histidine kinase-like ATPase, C-terminal domain"/>
    <property type="match status" value="1"/>
</dbReference>
<keyword evidence="5" id="KW-0597">Phosphoprotein</keyword>
<gene>
    <name evidence="13" type="ORF">HCX48_07265</name>
</gene>
<organism evidence="13 14">
    <name type="scientific">Rhodocyclus gracilis</name>
    <dbReference type="NCBI Taxonomy" id="2929842"/>
    <lineage>
        <taxon>Bacteria</taxon>
        <taxon>Pseudomonadati</taxon>
        <taxon>Pseudomonadota</taxon>
        <taxon>Betaproteobacteria</taxon>
        <taxon>Rhodocyclales</taxon>
        <taxon>Rhodocyclaceae</taxon>
        <taxon>Rhodocyclus</taxon>
    </lineage>
</organism>
<dbReference type="Pfam" id="PF00512">
    <property type="entry name" value="HisKA"/>
    <property type="match status" value="1"/>
</dbReference>
<name>A0ABX0WJE4_9RHOO</name>
<feature type="transmembrane region" description="Helical" evidence="10">
    <location>
        <begin position="184"/>
        <end position="202"/>
    </location>
</feature>
<protein>
    <recommendedName>
        <fullName evidence="3">histidine kinase</fullName>
        <ecNumber evidence="3">2.7.13.3</ecNumber>
    </recommendedName>
</protein>
<dbReference type="PANTHER" id="PTHR44936:SF10">
    <property type="entry name" value="SENSOR PROTEIN RSTB"/>
    <property type="match status" value="1"/>
</dbReference>
<evidence type="ECO:0000256" key="4">
    <source>
        <dbReference type="ARBA" id="ARBA00022475"/>
    </source>
</evidence>
<dbReference type="InterPro" id="IPR005467">
    <property type="entry name" value="His_kinase_dom"/>
</dbReference>
<keyword evidence="10" id="KW-1133">Transmembrane helix</keyword>
<keyword evidence="6" id="KW-0808">Transferase</keyword>
<keyword evidence="8" id="KW-0418">Kinase</keyword>
<dbReference type="EMBL" id="JAATWB010000004">
    <property type="protein sequence ID" value="NJA89018.1"/>
    <property type="molecule type" value="Genomic_DNA"/>
</dbReference>
<evidence type="ECO:0000259" key="12">
    <source>
        <dbReference type="PROSITE" id="PS50885"/>
    </source>
</evidence>
<keyword evidence="10" id="KW-0472">Membrane</keyword>
<dbReference type="InterPro" id="IPR003660">
    <property type="entry name" value="HAMP_dom"/>
</dbReference>
<evidence type="ECO:0000259" key="11">
    <source>
        <dbReference type="PROSITE" id="PS50109"/>
    </source>
</evidence>
<dbReference type="Gene3D" id="1.10.287.130">
    <property type="match status" value="1"/>
</dbReference>
<keyword evidence="7" id="KW-0547">Nucleotide-binding</keyword>
<dbReference type="PROSITE" id="PS50109">
    <property type="entry name" value="HIS_KIN"/>
    <property type="match status" value="1"/>
</dbReference>
<comment type="catalytic activity">
    <reaction evidence="1">
        <text>ATP + protein L-histidine = ADP + protein N-phospho-L-histidine.</text>
        <dbReference type="EC" id="2.7.13.3"/>
    </reaction>
</comment>
<evidence type="ECO:0000313" key="13">
    <source>
        <dbReference type="EMBL" id="NJA89018.1"/>
    </source>
</evidence>
<keyword evidence="14" id="KW-1185">Reference proteome</keyword>
<dbReference type="Proteomes" id="UP000720344">
    <property type="component" value="Unassembled WGS sequence"/>
</dbReference>
<dbReference type="EC" id="2.7.13.3" evidence="3"/>
<dbReference type="InterPro" id="IPR004358">
    <property type="entry name" value="Sig_transdc_His_kin-like_C"/>
</dbReference>
<evidence type="ECO:0000313" key="14">
    <source>
        <dbReference type="Proteomes" id="UP000720344"/>
    </source>
</evidence>
<comment type="subcellular location">
    <subcellularLocation>
        <location evidence="2">Cell membrane</location>
        <topology evidence="2">Multi-pass membrane protein</topology>
    </subcellularLocation>
</comment>
<proteinExistence type="predicted"/>
<dbReference type="InterPro" id="IPR050980">
    <property type="entry name" value="2C_sensor_his_kinase"/>
</dbReference>
<evidence type="ECO:0000256" key="5">
    <source>
        <dbReference type="ARBA" id="ARBA00022553"/>
    </source>
</evidence>
<dbReference type="InterPro" id="IPR036097">
    <property type="entry name" value="HisK_dim/P_sf"/>
</dbReference>
<keyword evidence="9" id="KW-0067">ATP-binding</keyword>
<accession>A0ABX0WJE4</accession>
<evidence type="ECO:0000256" key="9">
    <source>
        <dbReference type="ARBA" id="ARBA00022840"/>
    </source>
</evidence>
<dbReference type="SMART" id="SM00388">
    <property type="entry name" value="HisKA"/>
    <property type="match status" value="1"/>
</dbReference>
<dbReference type="Pfam" id="PF02518">
    <property type="entry name" value="HATPase_c"/>
    <property type="match status" value="1"/>
</dbReference>
<dbReference type="SMART" id="SM00304">
    <property type="entry name" value="HAMP"/>
    <property type="match status" value="1"/>
</dbReference>
<dbReference type="Gene3D" id="6.10.340.10">
    <property type="match status" value="1"/>
</dbReference>
<comment type="caution">
    <text evidence="13">The sequence shown here is derived from an EMBL/GenBank/DDBJ whole genome shotgun (WGS) entry which is preliminary data.</text>
</comment>
<evidence type="ECO:0000256" key="1">
    <source>
        <dbReference type="ARBA" id="ARBA00000085"/>
    </source>
</evidence>
<evidence type="ECO:0000256" key="6">
    <source>
        <dbReference type="ARBA" id="ARBA00022679"/>
    </source>
</evidence>
<evidence type="ECO:0000256" key="8">
    <source>
        <dbReference type="ARBA" id="ARBA00022777"/>
    </source>
</evidence>
<feature type="domain" description="HAMP" evidence="12">
    <location>
        <begin position="203"/>
        <end position="255"/>
    </location>
</feature>
<dbReference type="PROSITE" id="PS50885">
    <property type="entry name" value="HAMP"/>
    <property type="match status" value="1"/>
</dbReference>
<dbReference type="PANTHER" id="PTHR44936">
    <property type="entry name" value="SENSOR PROTEIN CREC"/>
    <property type="match status" value="1"/>
</dbReference>
<keyword evidence="10" id="KW-0812">Transmembrane</keyword>
<evidence type="ECO:0000256" key="7">
    <source>
        <dbReference type="ARBA" id="ARBA00022741"/>
    </source>
</evidence>
<dbReference type="InterPro" id="IPR003594">
    <property type="entry name" value="HATPase_dom"/>
</dbReference>
<evidence type="ECO:0000256" key="10">
    <source>
        <dbReference type="SAM" id="Phobius"/>
    </source>
</evidence>
<dbReference type="SUPFAM" id="SSF47384">
    <property type="entry name" value="Homodimeric domain of signal transducing histidine kinase"/>
    <property type="match status" value="1"/>
</dbReference>
<dbReference type="SUPFAM" id="SSF55874">
    <property type="entry name" value="ATPase domain of HSP90 chaperone/DNA topoisomerase II/histidine kinase"/>
    <property type="match status" value="1"/>
</dbReference>
<dbReference type="InterPro" id="IPR003661">
    <property type="entry name" value="HisK_dim/P_dom"/>
</dbReference>
<dbReference type="Pfam" id="PF00672">
    <property type="entry name" value="HAMP"/>
    <property type="match status" value="1"/>
</dbReference>